<dbReference type="EMBL" id="FNFB01000005">
    <property type="protein sequence ID" value="SDK14735.1"/>
    <property type="molecule type" value="Genomic_DNA"/>
</dbReference>
<dbReference type="Proteomes" id="UP000198683">
    <property type="component" value="Unassembled WGS sequence"/>
</dbReference>
<dbReference type="InterPro" id="IPR038766">
    <property type="entry name" value="Membrane_comp_ABC_pdt"/>
</dbReference>
<organism evidence="10 11">
    <name type="scientific">Nonomuraea maritima</name>
    <dbReference type="NCBI Taxonomy" id="683260"/>
    <lineage>
        <taxon>Bacteria</taxon>
        <taxon>Bacillati</taxon>
        <taxon>Actinomycetota</taxon>
        <taxon>Actinomycetes</taxon>
        <taxon>Streptosporangiales</taxon>
        <taxon>Streptosporangiaceae</taxon>
        <taxon>Nonomuraea</taxon>
    </lineage>
</organism>
<sequence>MLTTALAGLRAHRLRLLLTFVAIVLGVGFVAGTFVLNDTVQAGFAQRVTADAGKVDVVVLPGEGGGELPEELLERLRALPGVSEAQGLVRGSAPVLGKDGKTAGDAPTTAVSVVRGRLDRTAVVAGAGPGTDDGAAVLDENTAEAQGFRIGDTITVLDHEGDAHRFRLVGLVDTGVDQMLAYTGAVGFTVDTARRMTGAGGYAEIDVAGAAPGLERAVAAAAGPAYRVRTGAQLADELAAAAGANTRLVMLGLFMFGAVAMLVAALVIHNTFTILAAQRTREMALLRCIGATRGQVFGSLLLESAAVGLLASVAGVVTGYGLAALTLTVLASLDAPLPTDAPIALTPLAASGGLAVGLAVTVGAALLPARSATRVPPVAALRDHVGEPAFRAGALRWSFAALLLVAGLGATAVGVFALRPGQEVSLVVVMAGGVLTFLALLVLGPVLVRPLGAFAGWVPRRLSGVPGRLAVDNAARNPKRAATTSVALTVGVTLMTLISVVTVSTRASLTSKLDEQFPIDFLLAAQTGEAVVPRSVAARLRGRPELASVTQVREVRAKVGGERLDVGTFSGPVQPYVVAGSMAGFRAGRAALDERTAERLGVRVGDAVPLETEQAGTVSLTVAALLDGSRSTLPPVTVSARPFDAYFGAVPDSRVMVAVRDGVAPERARAAVDAAAEPYPQVRVSSSTEVRGQFEETLDMLVMVISGLLGLAVLISLFGIANALSLSVHERTRESALLRSLGLTRAQLRHMLTVEALVLSLIGALIGVVLGLGFGWAAMRALLDGAVVEVPVAQIAVFVVLSGAAGALAAVLPARRAARSSIVAALAHT</sequence>
<proteinExistence type="inferred from homology"/>
<dbReference type="RefSeq" id="WP_090762802.1">
    <property type="nucleotide sequence ID" value="NZ_FNFB01000005.1"/>
</dbReference>
<dbReference type="AlphaFoldDB" id="A0A1G8ZK16"/>
<evidence type="ECO:0000256" key="4">
    <source>
        <dbReference type="ARBA" id="ARBA00022989"/>
    </source>
</evidence>
<evidence type="ECO:0000313" key="11">
    <source>
        <dbReference type="Proteomes" id="UP000198683"/>
    </source>
</evidence>
<evidence type="ECO:0000256" key="2">
    <source>
        <dbReference type="ARBA" id="ARBA00022475"/>
    </source>
</evidence>
<keyword evidence="5 7" id="KW-0472">Membrane</keyword>
<protein>
    <submittedName>
        <fullName evidence="10">Putative ABC transport system permease protein</fullName>
    </submittedName>
</protein>
<dbReference type="InterPro" id="IPR025857">
    <property type="entry name" value="MacB_PCD"/>
</dbReference>
<dbReference type="Pfam" id="PF02687">
    <property type="entry name" value="FtsX"/>
    <property type="match status" value="2"/>
</dbReference>
<comment type="subcellular location">
    <subcellularLocation>
        <location evidence="1">Cell membrane</location>
        <topology evidence="1">Multi-pass membrane protein</topology>
    </subcellularLocation>
</comment>
<feature type="transmembrane region" description="Helical" evidence="7">
    <location>
        <begin position="791"/>
        <end position="812"/>
    </location>
</feature>
<evidence type="ECO:0000256" key="6">
    <source>
        <dbReference type="ARBA" id="ARBA00038076"/>
    </source>
</evidence>
<feature type="transmembrane region" description="Helical" evidence="7">
    <location>
        <begin position="486"/>
        <end position="504"/>
    </location>
</feature>
<feature type="transmembrane region" description="Helical" evidence="7">
    <location>
        <begin position="16"/>
        <end position="36"/>
    </location>
</feature>
<feature type="transmembrane region" description="Helical" evidence="7">
    <location>
        <begin position="296"/>
        <end position="323"/>
    </location>
</feature>
<dbReference type="InterPro" id="IPR003838">
    <property type="entry name" value="ABC3_permease_C"/>
</dbReference>
<keyword evidence="3 7" id="KW-0812">Transmembrane</keyword>
<feature type="transmembrane region" description="Helical" evidence="7">
    <location>
        <begin position="756"/>
        <end position="779"/>
    </location>
</feature>
<dbReference type="PANTHER" id="PTHR30287:SF1">
    <property type="entry name" value="INNER MEMBRANE PROTEIN"/>
    <property type="match status" value="1"/>
</dbReference>
<feature type="transmembrane region" description="Helical" evidence="7">
    <location>
        <begin position="343"/>
        <end position="367"/>
    </location>
</feature>
<keyword evidence="4 7" id="KW-1133">Transmembrane helix</keyword>
<evidence type="ECO:0000259" key="8">
    <source>
        <dbReference type="Pfam" id="PF02687"/>
    </source>
</evidence>
<dbReference type="OrthoDB" id="9780560at2"/>
<dbReference type="GO" id="GO:0005886">
    <property type="term" value="C:plasma membrane"/>
    <property type="evidence" value="ECO:0007669"/>
    <property type="project" value="UniProtKB-SubCell"/>
</dbReference>
<name>A0A1G8ZK16_9ACTN</name>
<feature type="transmembrane region" description="Helical" evidence="7">
    <location>
        <begin position="248"/>
        <end position="275"/>
    </location>
</feature>
<dbReference type="Pfam" id="PF12704">
    <property type="entry name" value="MacB_PCD"/>
    <property type="match status" value="1"/>
</dbReference>
<evidence type="ECO:0000256" key="7">
    <source>
        <dbReference type="SAM" id="Phobius"/>
    </source>
</evidence>
<evidence type="ECO:0000313" key="10">
    <source>
        <dbReference type="EMBL" id="SDK14735.1"/>
    </source>
</evidence>
<feature type="domain" description="ABC3 transporter permease C-terminal" evidence="8">
    <location>
        <begin position="255"/>
        <end position="377"/>
    </location>
</feature>
<keyword evidence="2" id="KW-1003">Cell membrane</keyword>
<evidence type="ECO:0000256" key="3">
    <source>
        <dbReference type="ARBA" id="ARBA00022692"/>
    </source>
</evidence>
<gene>
    <name evidence="10" type="ORF">SAMN05421874_105296</name>
</gene>
<keyword evidence="11" id="KW-1185">Reference proteome</keyword>
<comment type="similarity">
    <text evidence="6">Belongs to the ABC-4 integral membrane protein family.</text>
</comment>
<evidence type="ECO:0000259" key="9">
    <source>
        <dbReference type="Pfam" id="PF12704"/>
    </source>
</evidence>
<dbReference type="STRING" id="683260.SAMN05421874_105296"/>
<feature type="domain" description="ABC3 transporter permease C-terminal" evidence="8">
    <location>
        <begin position="708"/>
        <end position="821"/>
    </location>
</feature>
<reference evidence="10 11" key="1">
    <citation type="submission" date="2016-10" db="EMBL/GenBank/DDBJ databases">
        <authorList>
            <person name="de Groot N.N."/>
        </authorList>
    </citation>
    <scope>NUCLEOTIDE SEQUENCE [LARGE SCALE GENOMIC DNA]</scope>
    <source>
        <strain evidence="10 11">CGMCC 4.5681</strain>
    </source>
</reference>
<accession>A0A1G8ZK16</accession>
<evidence type="ECO:0000256" key="5">
    <source>
        <dbReference type="ARBA" id="ARBA00023136"/>
    </source>
</evidence>
<feature type="transmembrane region" description="Helical" evidence="7">
    <location>
        <begin position="424"/>
        <end position="448"/>
    </location>
</feature>
<feature type="transmembrane region" description="Helical" evidence="7">
    <location>
        <begin position="399"/>
        <end position="418"/>
    </location>
</feature>
<feature type="domain" description="MacB-like periplasmic core" evidence="9">
    <location>
        <begin position="17"/>
        <end position="197"/>
    </location>
</feature>
<feature type="transmembrane region" description="Helical" evidence="7">
    <location>
        <begin position="700"/>
        <end position="724"/>
    </location>
</feature>
<evidence type="ECO:0000256" key="1">
    <source>
        <dbReference type="ARBA" id="ARBA00004651"/>
    </source>
</evidence>
<dbReference type="PANTHER" id="PTHR30287">
    <property type="entry name" value="MEMBRANE COMPONENT OF PREDICTED ABC SUPERFAMILY METABOLITE UPTAKE TRANSPORTER"/>
    <property type="match status" value="1"/>
</dbReference>